<evidence type="ECO:0000313" key="5">
    <source>
        <dbReference type="EMBL" id="MCD2421859.1"/>
    </source>
</evidence>
<feature type="domain" description="N-sulphoglucosamine sulphohydrolase C-terminal" evidence="4">
    <location>
        <begin position="348"/>
        <end position="497"/>
    </location>
</feature>
<keyword evidence="2" id="KW-0378">Hydrolase</keyword>
<dbReference type="PANTHER" id="PTHR43108:SF6">
    <property type="entry name" value="N-SULPHOGLUCOSAMINE SULPHOHYDROLASE"/>
    <property type="match status" value="1"/>
</dbReference>
<dbReference type="PANTHER" id="PTHR43108">
    <property type="entry name" value="N-ACETYLGLUCOSAMINE-6-SULFATASE FAMILY MEMBER"/>
    <property type="match status" value="1"/>
</dbReference>
<evidence type="ECO:0000256" key="1">
    <source>
        <dbReference type="ARBA" id="ARBA00008779"/>
    </source>
</evidence>
<evidence type="ECO:0000256" key="3">
    <source>
        <dbReference type="SAM" id="SignalP"/>
    </source>
</evidence>
<dbReference type="Proteomes" id="UP001199816">
    <property type="component" value="Unassembled WGS sequence"/>
</dbReference>
<comment type="caution">
    <text evidence="5">The sequence shown here is derived from an EMBL/GenBank/DDBJ whole genome shotgun (WGS) entry which is preliminary data.</text>
</comment>
<feature type="chain" id="PRO_5046819398" evidence="3">
    <location>
        <begin position="23"/>
        <end position="523"/>
    </location>
</feature>
<accession>A0ABS8PL78</accession>
<dbReference type="Gene3D" id="3.40.720.10">
    <property type="entry name" value="Alkaline Phosphatase, subunit A"/>
    <property type="match status" value="1"/>
</dbReference>
<keyword evidence="6" id="KW-1185">Reference proteome</keyword>
<dbReference type="Pfam" id="PF16347">
    <property type="entry name" value="SGSH_C"/>
    <property type="match status" value="1"/>
</dbReference>
<organism evidence="5 6">
    <name type="scientific">Niabella pedocola</name>
    <dbReference type="NCBI Taxonomy" id="1752077"/>
    <lineage>
        <taxon>Bacteria</taxon>
        <taxon>Pseudomonadati</taxon>
        <taxon>Bacteroidota</taxon>
        <taxon>Chitinophagia</taxon>
        <taxon>Chitinophagales</taxon>
        <taxon>Chitinophagaceae</taxon>
        <taxon>Niabella</taxon>
    </lineage>
</organism>
<dbReference type="PROSITE" id="PS00523">
    <property type="entry name" value="SULFATASE_1"/>
    <property type="match status" value="1"/>
</dbReference>
<dbReference type="SUPFAM" id="SSF53649">
    <property type="entry name" value="Alkaline phosphatase-like"/>
    <property type="match status" value="1"/>
</dbReference>
<dbReference type="EMBL" id="JAJNEC010000003">
    <property type="protein sequence ID" value="MCD2421859.1"/>
    <property type="molecule type" value="Genomic_DNA"/>
</dbReference>
<reference evidence="5 6" key="1">
    <citation type="submission" date="2021-11" db="EMBL/GenBank/DDBJ databases">
        <title>Genomic of Niabella pedocola.</title>
        <authorList>
            <person name="Wu T."/>
        </authorList>
    </citation>
    <scope>NUCLEOTIDE SEQUENCE [LARGE SCALE GENOMIC DNA]</scope>
    <source>
        <strain evidence="5 6">JCM 31011</strain>
    </source>
</reference>
<dbReference type="InterPro" id="IPR032506">
    <property type="entry name" value="SGSH_C"/>
</dbReference>
<evidence type="ECO:0000256" key="2">
    <source>
        <dbReference type="ARBA" id="ARBA00022801"/>
    </source>
</evidence>
<dbReference type="RefSeq" id="WP_231002760.1">
    <property type="nucleotide sequence ID" value="NZ_JAJNEC010000003.1"/>
</dbReference>
<proteinExistence type="inferred from homology"/>
<dbReference type="PROSITE" id="PS00149">
    <property type="entry name" value="SULFATASE_2"/>
    <property type="match status" value="1"/>
</dbReference>
<sequence length="523" mass="60055">MIRFKKLFLISGMLLVTGAGFAQKSRKPRQPNILIIVSDDHAYQAIGAYGSKMMATPGIDRLATEGAVFSNAFVTNSICGPSRACILTGKYSHINGFKDNMSRFDASQDLFVKRLQKAGYQTAWIGKMHLDTKPQGFDYWEILPGQGHYYNPDFITMTGKTVRRTGYVTNITTELAEKWLASRDASKPFCLVVGHKATHRVWMPDLQDLGRFDKTTFPLPDNFYDNYENRYAAAHQDMNIEKTLRLGYDLKVMQTSDIMGAENYNRMNDEQKMTYSAYYKKIEKEFISKNLSGKALTEWKFQRYMRDYLSTAASLDRNIGALLDYLDKTGEAQNTLVIYLSDQGFYMGEHGWFDKRFMYEESMKTPMLARFPGVIKPGTVYKDMVMNIDIAPTALNLAGLPVPKEVQGKSMLPLFKNTEHHPRDAVYYHYYEAGEHSVIPHFGVRTQRYKLIRFYQIADKWELYDLEKDPKEMHNRIDDPSYAAIRQQLRQQLDKLITTYADKEAAAILLKEQQGAAPGMNAR</sequence>
<evidence type="ECO:0000259" key="4">
    <source>
        <dbReference type="Pfam" id="PF16347"/>
    </source>
</evidence>
<protein>
    <submittedName>
        <fullName evidence="5">Sulfatase</fullName>
    </submittedName>
</protein>
<keyword evidence="3" id="KW-0732">Signal</keyword>
<feature type="signal peptide" evidence="3">
    <location>
        <begin position="1"/>
        <end position="22"/>
    </location>
</feature>
<gene>
    <name evidence="5" type="ORF">LQ567_03740</name>
</gene>
<dbReference type="InterPro" id="IPR017850">
    <property type="entry name" value="Alkaline_phosphatase_core_sf"/>
</dbReference>
<dbReference type="InterPro" id="IPR024607">
    <property type="entry name" value="Sulfatase_CS"/>
</dbReference>
<name>A0ABS8PL78_9BACT</name>
<evidence type="ECO:0000313" key="6">
    <source>
        <dbReference type="Proteomes" id="UP001199816"/>
    </source>
</evidence>
<comment type="similarity">
    <text evidence="1">Belongs to the sulfatase family.</text>
</comment>
<dbReference type="CDD" id="cd16031">
    <property type="entry name" value="G6S_like"/>
    <property type="match status" value="1"/>
</dbReference>